<dbReference type="AlphaFoldDB" id="F0SSG5"/>
<keyword evidence="6" id="KW-0808">Transferase</keyword>
<protein>
    <submittedName>
        <fullName evidence="6">Glutamine--scyllo-inositol transaminase</fullName>
        <ecNumber evidence="6">2.6.1.50</ecNumber>
    </submittedName>
</protein>
<dbReference type="InterPro" id="IPR000653">
    <property type="entry name" value="DegT/StrS_aminotransferase"/>
</dbReference>
<dbReference type="OrthoDB" id="9810913at2"/>
<dbReference type="GO" id="GO:0030170">
    <property type="term" value="F:pyridoxal phosphate binding"/>
    <property type="evidence" value="ECO:0007669"/>
    <property type="project" value="UniProtKB-ARBA"/>
</dbReference>
<feature type="modified residue" description="N6-(pyridoxal phosphate)lysine" evidence="4">
    <location>
        <position position="185"/>
    </location>
</feature>
<evidence type="ECO:0000256" key="5">
    <source>
        <dbReference type="RuleBase" id="RU004508"/>
    </source>
</evidence>
<gene>
    <name evidence="6" type="ordered locus">Plabr_1625</name>
</gene>
<dbReference type="PIRSF" id="PIRSF000390">
    <property type="entry name" value="PLP_StrS"/>
    <property type="match status" value="1"/>
</dbReference>
<keyword evidence="6" id="KW-0032">Aminotransferase</keyword>
<dbReference type="GO" id="GO:0047310">
    <property type="term" value="F:glutamine-scyllo-inositol transaminase activity"/>
    <property type="evidence" value="ECO:0007669"/>
    <property type="project" value="UniProtKB-EC"/>
</dbReference>
<dbReference type="Pfam" id="PF01041">
    <property type="entry name" value="DegT_DnrJ_EryC1"/>
    <property type="match status" value="1"/>
</dbReference>
<dbReference type="InterPro" id="IPR015422">
    <property type="entry name" value="PyrdxlP-dep_Trfase_small"/>
</dbReference>
<dbReference type="SUPFAM" id="SSF53383">
    <property type="entry name" value="PLP-dependent transferases"/>
    <property type="match status" value="1"/>
</dbReference>
<evidence type="ECO:0000256" key="3">
    <source>
        <dbReference type="PIRSR" id="PIRSR000390-1"/>
    </source>
</evidence>
<feature type="active site" description="Proton acceptor" evidence="3">
    <location>
        <position position="185"/>
    </location>
</feature>
<dbReference type="FunFam" id="3.40.640.10:FF:000089">
    <property type="entry name" value="Aminotransferase, DegT/DnrJ/EryC1/StrS family"/>
    <property type="match status" value="1"/>
</dbReference>
<evidence type="ECO:0000313" key="6">
    <source>
        <dbReference type="EMBL" id="ADY59236.1"/>
    </source>
</evidence>
<dbReference type="HOGENOM" id="CLU_033332_7_2_0"/>
<dbReference type="PANTHER" id="PTHR30244">
    <property type="entry name" value="TRANSAMINASE"/>
    <property type="match status" value="1"/>
</dbReference>
<evidence type="ECO:0000313" key="7">
    <source>
        <dbReference type="Proteomes" id="UP000006860"/>
    </source>
</evidence>
<dbReference type="InterPro" id="IPR015424">
    <property type="entry name" value="PyrdxlP-dep_Trfase"/>
</dbReference>
<dbReference type="Gene3D" id="3.90.1150.10">
    <property type="entry name" value="Aspartate Aminotransferase, domain 1"/>
    <property type="match status" value="1"/>
</dbReference>
<dbReference type="InterPro" id="IPR015421">
    <property type="entry name" value="PyrdxlP-dep_Trfase_major"/>
</dbReference>
<organism evidence="6 7">
    <name type="scientific">Rubinisphaera brasiliensis (strain ATCC 49424 / DSM 5305 / JCM 21570 / IAM 15109 / NBRC 103401 / IFAM 1448)</name>
    <name type="common">Planctomyces brasiliensis</name>
    <dbReference type="NCBI Taxonomy" id="756272"/>
    <lineage>
        <taxon>Bacteria</taxon>
        <taxon>Pseudomonadati</taxon>
        <taxon>Planctomycetota</taxon>
        <taxon>Planctomycetia</taxon>
        <taxon>Planctomycetales</taxon>
        <taxon>Planctomycetaceae</taxon>
        <taxon>Rubinisphaera</taxon>
    </lineage>
</organism>
<dbReference type="RefSeq" id="WP_013627963.1">
    <property type="nucleotide sequence ID" value="NC_015174.1"/>
</dbReference>
<evidence type="ECO:0000256" key="4">
    <source>
        <dbReference type="PIRSR" id="PIRSR000390-2"/>
    </source>
</evidence>
<evidence type="ECO:0000256" key="1">
    <source>
        <dbReference type="ARBA" id="ARBA00022898"/>
    </source>
</evidence>
<comment type="similarity">
    <text evidence="2 5">Belongs to the DegT/DnrJ/EryC1 family.</text>
</comment>
<dbReference type="EMBL" id="CP002546">
    <property type="protein sequence ID" value="ADY59236.1"/>
    <property type="molecule type" value="Genomic_DNA"/>
</dbReference>
<keyword evidence="1 4" id="KW-0663">Pyridoxal phosphate</keyword>
<dbReference type="eggNOG" id="COG0399">
    <property type="taxonomic scope" value="Bacteria"/>
</dbReference>
<name>F0SSG5_RUBBR</name>
<dbReference type="PANTHER" id="PTHR30244:SF36">
    <property type="entry name" value="3-OXO-GLUCOSE-6-PHOSPHATE:GLUTAMATE AMINOTRANSFERASE"/>
    <property type="match status" value="1"/>
</dbReference>
<reference evidence="7" key="1">
    <citation type="submission" date="2011-02" db="EMBL/GenBank/DDBJ databases">
        <title>The complete genome of Planctomyces brasiliensis DSM 5305.</title>
        <authorList>
            <person name="Lucas S."/>
            <person name="Copeland A."/>
            <person name="Lapidus A."/>
            <person name="Bruce D."/>
            <person name="Goodwin L."/>
            <person name="Pitluck S."/>
            <person name="Kyrpides N."/>
            <person name="Mavromatis K."/>
            <person name="Pagani I."/>
            <person name="Ivanova N."/>
            <person name="Ovchinnikova G."/>
            <person name="Lu M."/>
            <person name="Detter J.C."/>
            <person name="Han C."/>
            <person name="Land M."/>
            <person name="Hauser L."/>
            <person name="Markowitz V."/>
            <person name="Cheng J.-F."/>
            <person name="Hugenholtz P."/>
            <person name="Woyke T."/>
            <person name="Wu D."/>
            <person name="Tindall B."/>
            <person name="Pomrenke H.G."/>
            <person name="Brambilla E."/>
            <person name="Klenk H.-P."/>
            <person name="Eisen J.A."/>
        </authorList>
    </citation>
    <scope>NUCLEOTIDE SEQUENCE [LARGE SCALE GENOMIC DNA]</scope>
    <source>
        <strain evidence="7">ATCC 49424 / DSM 5305 / JCM 21570 / NBRC 103401 / IFAM 1448</strain>
    </source>
</reference>
<dbReference type="CDD" id="cd00616">
    <property type="entry name" value="AHBA_syn"/>
    <property type="match status" value="1"/>
</dbReference>
<evidence type="ECO:0000256" key="2">
    <source>
        <dbReference type="ARBA" id="ARBA00037999"/>
    </source>
</evidence>
<proteinExistence type="inferred from homology"/>
<dbReference type="KEGG" id="pbs:Plabr_1625"/>
<dbReference type="STRING" id="756272.Plabr_1625"/>
<dbReference type="GO" id="GO:0000271">
    <property type="term" value="P:polysaccharide biosynthetic process"/>
    <property type="evidence" value="ECO:0007669"/>
    <property type="project" value="TreeGrafter"/>
</dbReference>
<dbReference type="Gene3D" id="3.40.640.10">
    <property type="entry name" value="Type I PLP-dependent aspartate aminotransferase-like (Major domain)"/>
    <property type="match status" value="1"/>
</dbReference>
<sequence length="381" mass="42125">MVPLCDLRLQYAKLKPEIDAAIQSVCENAHYILGPRVREFEQQVAETVGTRHAVGLNSGTDALQLALRGLEIGPGDEVITTPFSFIATSEAIEMVGARPVFADIKPGTMNLDPEKVRGAITPRTKAILPVHLFGQPCEMQALLEIAEEHNLYVVEDCAQAMGATYKGMPIGTIGDAGCYSFFPSKNLGCFGDGGMLVTNDDKVGERVEMLRRHGGRIKYHHSELGLNSRLDELQAAILQIKLPHLNQWNESRRERAAYYKRQLGAVSEVTLLEEHPEASLRKDTQSVYHQFTILVEDRDRVREELSSAGIGCAVYYPVPLHLQETHAALGYQRGDFPNAEFAADRCLSLPMFPELTQEQQDEVIATLKAAVSTRVSIRIAA</sequence>
<dbReference type="Proteomes" id="UP000006860">
    <property type="component" value="Chromosome"/>
</dbReference>
<dbReference type="EC" id="2.6.1.50" evidence="6"/>
<accession>F0SSG5</accession>
<keyword evidence="7" id="KW-1185">Reference proteome</keyword>